<reference evidence="1" key="1">
    <citation type="submission" date="2018-05" db="EMBL/GenBank/DDBJ databases">
        <authorList>
            <person name="Lanie J.A."/>
            <person name="Ng W.-L."/>
            <person name="Kazmierczak K.M."/>
            <person name="Andrzejewski T.M."/>
            <person name="Davidsen T.M."/>
            <person name="Wayne K.J."/>
            <person name="Tettelin H."/>
            <person name="Glass J.I."/>
            <person name="Rusch D."/>
            <person name="Podicherti R."/>
            <person name="Tsui H.-C.T."/>
            <person name="Winkler M.E."/>
        </authorList>
    </citation>
    <scope>NUCLEOTIDE SEQUENCE</scope>
</reference>
<organism evidence="1">
    <name type="scientific">marine metagenome</name>
    <dbReference type="NCBI Taxonomy" id="408172"/>
    <lineage>
        <taxon>unclassified sequences</taxon>
        <taxon>metagenomes</taxon>
        <taxon>ecological metagenomes</taxon>
    </lineage>
</organism>
<feature type="non-terminal residue" evidence="1">
    <location>
        <position position="1"/>
    </location>
</feature>
<dbReference type="EMBL" id="UINC01081106">
    <property type="protein sequence ID" value="SVC24646.1"/>
    <property type="molecule type" value="Genomic_DNA"/>
</dbReference>
<feature type="non-terminal residue" evidence="1">
    <location>
        <position position="417"/>
    </location>
</feature>
<dbReference type="AlphaFoldDB" id="A0A382KKF9"/>
<dbReference type="SUPFAM" id="SSF51126">
    <property type="entry name" value="Pectin lyase-like"/>
    <property type="match status" value="1"/>
</dbReference>
<dbReference type="InterPro" id="IPR011050">
    <property type="entry name" value="Pectin_lyase_fold/virulence"/>
</dbReference>
<evidence type="ECO:0000313" key="1">
    <source>
        <dbReference type="EMBL" id="SVC24646.1"/>
    </source>
</evidence>
<sequence length="417" mass="45930">AGSGLENVKQAVFNARKAYDWDYNVPKPPSAPQMTSDAVEVLSDGSVKVSWSYTDDQISAIDPDKGVADFAGFRIYRSVNDSLNTADLFTEEDIIIESDANIDESTPYYPNHSGPFSLVAEIPSSDIGNYSVSSSGLYEWIDENIVPLKKHWYFVSAYDDAGTDEIHGSVPSLESYYTMCYPMMTAPDGSGGLIPGINMDGIIPYSEDQNVLSETVSGTLTLSESPYYVLNDVQTSGQVTIEPGVEIIFVNNVSLSGSFIAQGSEIDSIRFYNMNNQIDGVIINNGNSTFSHCVFDIYFRSESGSLSIAHSGSLLITAENTSLDITYSKPSLFAYSCTGNISNNTVDYFSSFNLCNNMLFENNVFKSMIYNTGSNNITFKRNLFLGNYITFSPFRVLELINDTSVTILNNTFSEYDM</sequence>
<evidence type="ECO:0008006" key="2">
    <source>
        <dbReference type="Google" id="ProtNLM"/>
    </source>
</evidence>
<protein>
    <recommendedName>
        <fullName evidence="2">Right handed beta helix domain-containing protein</fullName>
    </recommendedName>
</protein>
<gene>
    <name evidence="1" type="ORF">METZ01_LOCUS277500</name>
</gene>
<accession>A0A382KKF9</accession>
<name>A0A382KKF9_9ZZZZ</name>
<proteinExistence type="predicted"/>